<proteinExistence type="predicted"/>
<keyword evidence="2" id="KW-1185">Reference proteome</keyword>
<name>A0A8G2EYH4_9PROT</name>
<evidence type="ECO:0000313" key="1">
    <source>
        <dbReference type="EMBL" id="SDG56370.1"/>
    </source>
</evidence>
<gene>
    <name evidence="1" type="ORF">SAMN05660686_04864</name>
</gene>
<dbReference type="AlphaFoldDB" id="A0A8G2EYH4"/>
<dbReference type="Proteomes" id="UP000198615">
    <property type="component" value="Unassembled WGS sequence"/>
</dbReference>
<sequence>MAASDWMVDSMTNSRSMLLSALRKCVPSDMTETAILALVLPDVTTG</sequence>
<reference evidence="1 2" key="1">
    <citation type="submission" date="2016-10" db="EMBL/GenBank/DDBJ databases">
        <authorList>
            <person name="Varghese N."/>
            <person name="Submissions S."/>
        </authorList>
    </citation>
    <scope>NUCLEOTIDE SEQUENCE [LARGE SCALE GENOMIC DNA]</scope>
    <source>
        <strain evidence="1 2">DSM 18839</strain>
    </source>
</reference>
<protein>
    <submittedName>
        <fullName evidence="1">Uncharacterized protein</fullName>
    </submittedName>
</protein>
<dbReference type="EMBL" id="FNBW01000023">
    <property type="protein sequence ID" value="SDG56370.1"/>
    <property type="molecule type" value="Genomic_DNA"/>
</dbReference>
<evidence type="ECO:0000313" key="2">
    <source>
        <dbReference type="Proteomes" id="UP000198615"/>
    </source>
</evidence>
<accession>A0A8G2EYH4</accession>
<comment type="caution">
    <text evidence="1">The sequence shown here is derived from an EMBL/GenBank/DDBJ whole genome shotgun (WGS) entry which is preliminary data.</text>
</comment>
<organism evidence="1 2">
    <name type="scientific">Thalassobaculum litoreum DSM 18839</name>
    <dbReference type="NCBI Taxonomy" id="1123362"/>
    <lineage>
        <taxon>Bacteria</taxon>
        <taxon>Pseudomonadati</taxon>
        <taxon>Pseudomonadota</taxon>
        <taxon>Alphaproteobacteria</taxon>
        <taxon>Rhodospirillales</taxon>
        <taxon>Thalassobaculaceae</taxon>
        <taxon>Thalassobaculum</taxon>
    </lineage>
</organism>